<evidence type="ECO:0008006" key="4">
    <source>
        <dbReference type="Google" id="ProtNLM"/>
    </source>
</evidence>
<feature type="region of interest" description="Disordered" evidence="1">
    <location>
        <begin position="1"/>
        <end position="24"/>
    </location>
</feature>
<keyword evidence="3" id="KW-1185">Reference proteome</keyword>
<feature type="region of interest" description="Disordered" evidence="1">
    <location>
        <begin position="197"/>
        <end position="271"/>
    </location>
</feature>
<organism evidence="2 3">
    <name type="scientific">Naematelia encephala</name>
    <dbReference type="NCBI Taxonomy" id="71784"/>
    <lineage>
        <taxon>Eukaryota</taxon>
        <taxon>Fungi</taxon>
        <taxon>Dikarya</taxon>
        <taxon>Basidiomycota</taxon>
        <taxon>Agaricomycotina</taxon>
        <taxon>Tremellomycetes</taxon>
        <taxon>Tremellales</taxon>
        <taxon>Naemateliaceae</taxon>
        <taxon>Naematelia</taxon>
    </lineage>
</organism>
<dbReference type="AlphaFoldDB" id="A0A1Y2B915"/>
<comment type="caution">
    <text evidence="2">The sequence shown here is derived from an EMBL/GenBank/DDBJ whole genome shotgun (WGS) entry which is preliminary data.</text>
</comment>
<dbReference type="OrthoDB" id="2575467at2759"/>
<name>A0A1Y2B915_9TREE</name>
<evidence type="ECO:0000313" key="2">
    <source>
        <dbReference type="EMBL" id="ORY31244.1"/>
    </source>
</evidence>
<reference evidence="2 3" key="1">
    <citation type="submission" date="2016-07" db="EMBL/GenBank/DDBJ databases">
        <title>Pervasive Adenine N6-methylation of Active Genes in Fungi.</title>
        <authorList>
            <consortium name="DOE Joint Genome Institute"/>
            <person name="Mondo S.J."/>
            <person name="Dannebaum R.O."/>
            <person name="Kuo R.C."/>
            <person name="Labutti K."/>
            <person name="Haridas S."/>
            <person name="Kuo A."/>
            <person name="Salamov A."/>
            <person name="Ahrendt S.R."/>
            <person name="Lipzen A."/>
            <person name="Sullivan W."/>
            <person name="Andreopoulos W.B."/>
            <person name="Clum A."/>
            <person name="Lindquist E."/>
            <person name="Daum C."/>
            <person name="Ramamoorthy G.K."/>
            <person name="Gryganskyi A."/>
            <person name="Culley D."/>
            <person name="Magnuson J.K."/>
            <person name="James T.Y."/>
            <person name="O'Malley M.A."/>
            <person name="Stajich J.E."/>
            <person name="Spatafora J.W."/>
            <person name="Visel A."/>
            <person name="Grigoriev I.V."/>
        </authorList>
    </citation>
    <scope>NUCLEOTIDE SEQUENCE [LARGE SCALE GENOMIC DNA]</scope>
    <source>
        <strain evidence="2 3">68-887.2</strain>
    </source>
</reference>
<accession>A0A1Y2B915</accession>
<evidence type="ECO:0000313" key="3">
    <source>
        <dbReference type="Proteomes" id="UP000193986"/>
    </source>
</evidence>
<dbReference type="EMBL" id="MCFC01000016">
    <property type="protein sequence ID" value="ORY31244.1"/>
    <property type="molecule type" value="Genomic_DNA"/>
</dbReference>
<feature type="compositionally biased region" description="Acidic residues" evidence="1">
    <location>
        <begin position="228"/>
        <end position="244"/>
    </location>
</feature>
<gene>
    <name evidence="2" type="ORF">BCR39DRAFT_587576</name>
</gene>
<proteinExistence type="predicted"/>
<dbReference type="Proteomes" id="UP000193986">
    <property type="component" value="Unassembled WGS sequence"/>
</dbReference>
<evidence type="ECO:0000256" key="1">
    <source>
        <dbReference type="SAM" id="MobiDB-lite"/>
    </source>
</evidence>
<protein>
    <recommendedName>
        <fullName evidence="4">Mediator of RNA polymerase II transcription subunit 8</fullName>
    </recommendedName>
</protein>
<sequence>MQSQSGAPAHLQQPHPTSFPVPPRIPLQTVQTLIPRLTTTINDIDAFQRVLVETGVDGSLPNWDALLQRYSLLLGRINGLAQTISQLPPTPISTPARPRPALENYIVHPLNALTSDSDPMAPDIFFQVINTQLIPSVKTSHAELLSPPEWADTAELKRMNVDELGVVERRLEERLSRESITAKKILEEIQTREDEVDWTMRIGGDDDAQGDGDDENDNDNGKDKDKDKEDDEDEDLFGDNDDEPVVVVPADGKKEPLPPNPRDGWTLADYGRYMDTGKEPIRQVAGS</sequence>
<dbReference type="InParanoid" id="A0A1Y2B915"/>
<feature type="compositionally biased region" description="Acidic residues" evidence="1">
    <location>
        <begin position="205"/>
        <end position="218"/>
    </location>
</feature>